<feature type="compositionally biased region" description="Basic and acidic residues" evidence="1">
    <location>
        <begin position="140"/>
        <end position="150"/>
    </location>
</feature>
<name>A0ABM0K4U3_APLCA</name>
<dbReference type="RefSeq" id="XP_005108770.1">
    <property type="nucleotide sequence ID" value="XM_005108713.3"/>
</dbReference>
<feature type="compositionally biased region" description="Polar residues" evidence="1">
    <location>
        <begin position="957"/>
        <end position="971"/>
    </location>
</feature>
<feature type="compositionally biased region" description="Basic and acidic residues" evidence="1">
    <location>
        <begin position="54"/>
        <end position="74"/>
    </location>
</feature>
<keyword evidence="2" id="KW-1185">Reference proteome</keyword>
<sequence>MDSRLLAGAYSQHFRALEKEELEDRNRFDTISKAKRLSQETNKRRKIQAHKRKLEAQREEKRRQEILSKRREEQNQATEKYQRSHIPPSSRQGSGRLSPRRHTGTALEDALTLIRGNPQVGRPHSNHHHVLSPGTDNADPLEKSYFDQTRHHSSRPSSGRPGHQMDPDARAEMMDHSMKNLTSSRSLFEQQLEQQQNMLFEQQQQALLDFNNAIRREIDRDFGTHENEGTHKDSHHLENDDTNIQLSDSCSSLDSLEGSKRKSRDADNFLMARGTSKPLSSPVKQHPLNSEDSRDLQPSHNLQPEDRHNLYLLNNRASDNTNSVKGKNILDKHQPLNQDMTTSATFQRDLPVAQPDPHLNPSGYGNIPLNSLVQMRHRKENHNSFVGLTRGDLMGDHGGRSFAATGTAIGLEKCDDTVKQLSEDSLLDSASSCSSISVIKMPDNSPANKHKPNSQENVSGTVSAHDRVPVIKQGSKEHQVAGITTGAVTSSSTAWVSPSPQLNSCTLTETSTPTQNDLLMSDFHPRYASAIGQSIWPGNNPALGDQHSSDSTQVANNQHPYSTRGTLTSMTSTTPFPITSGPHPVMYSAEEDMSPVSAAGSSTQNYNRASNFVNMTAQDMSYPLSHIYPSGGISSSQIIYYSQSQASSSTVLTTSQYKGNTANNNINYGLADITKVPISSVQSYQQVSSTFQQRTSPVSHIPSVPCLDTSPEPMQTHISQAGQMVGGPIPVPAVRTVFPKNCPPAPTSTSGNASATLQVHWEVVNCPPNLKQESSVSVLDPSPKEALEEADELEMDSETVETEKTPLLRGILKQATPKVLGQATGRPNQVKTFPRDSLELARMNPERKGKKKSVRFADHQIKDEEDNTTENNDSTGTKGLAIINTGTHLYKPAVARPLSAKVTPATQRVDSTQKAHRTASAGTVRTAPSSQTPVLTPSADQNSSNDNSSSSSAKSNLPPSHCSSLNTTTSINRPKAAAHIIMSPDHHAEYKTSTGVSEHSPPSPSSGAAASTAHKSHFEAKVKAVNNNFMTKVPVKVPVDGQTNGVVYQTTRVWTSGATSGQTNDYGRGDPLAKDTNSQQQQKQALSERGRISASKRVPVSNASVSRTSKIAIQQANNGIPTYANINNDNSNKMPVYDENGIRIDRTPTDEEITWLWDKVRNCLTKEDEKNSNKTACVGSGDQAVRTVPTLSTKIIDGASLGVGGNNAGMTGLRTGSGCFYPRTSPATATPNNKVKPALQQQGSYLRRYGLLKQRRVQSASALGPSVPVITTQRATSAIYGRQPSQPPTSDNPPTPIAFSYKPQDNVSESTAAFMMAERLAKQSLTDSHIQTAMEDAKNKQELHNLVRNRGGQSALSIEEQRLMESLDRLNDRLKVNDPKSNGTIHYHQPYQPHLPGFRGRQTLTDPRRPTINSPRSLQRAQASRIRMQTRQYR</sequence>
<protein>
    <submittedName>
        <fullName evidence="3">Uncharacterized protein LOC101861002 isoform X1</fullName>
    </submittedName>
</protein>
<feature type="compositionally biased region" description="Basic residues" evidence="1">
    <location>
        <begin position="43"/>
        <end position="53"/>
    </location>
</feature>
<feature type="region of interest" description="Disordered" evidence="1">
    <location>
        <begin position="539"/>
        <end position="571"/>
    </location>
</feature>
<feature type="region of interest" description="Disordered" evidence="1">
    <location>
        <begin position="443"/>
        <end position="462"/>
    </location>
</feature>
<feature type="compositionally biased region" description="Polar residues" evidence="1">
    <location>
        <begin position="277"/>
        <end position="288"/>
    </location>
</feature>
<feature type="compositionally biased region" description="Polar residues" evidence="1">
    <location>
        <begin position="549"/>
        <end position="561"/>
    </location>
</feature>
<dbReference type="Pfam" id="PF15352">
    <property type="entry name" value="K1377"/>
    <property type="match status" value="1"/>
</dbReference>
<evidence type="ECO:0000313" key="2">
    <source>
        <dbReference type="Proteomes" id="UP000694888"/>
    </source>
</evidence>
<feature type="compositionally biased region" description="Polar residues" evidence="1">
    <location>
        <begin position="1411"/>
        <end position="1434"/>
    </location>
</feature>
<gene>
    <name evidence="3" type="primary">LOC101861002</name>
</gene>
<reference evidence="3" key="1">
    <citation type="submission" date="2025-08" db="UniProtKB">
        <authorList>
            <consortium name="RefSeq"/>
        </authorList>
    </citation>
    <scope>IDENTIFICATION</scope>
</reference>
<feature type="compositionally biased region" description="Polar residues" evidence="1">
    <location>
        <begin position="1075"/>
        <end position="1085"/>
    </location>
</feature>
<dbReference type="InterPro" id="IPR028257">
    <property type="entry name" value="CEP126"/>
</dbReference>
<feature type="region of interest" description="Disordered" evidence="1">
    <location>
        <begin position="989"/>
        <end position="1015"/>
    </location>
</feature>
<feature type="region of interest" description="Disordered" evidence="1">
    <location>
        <begin position="842"/>
        <end position="879"/>
    </location>
</feature>
<feature type="compositionally biased region" description="Basic and acidic residues" evidence="1">
    <location>
        <begin position="224"/>
        <end position="239"/>
    </location>
</feature>
<evidence type="ECO:0000256" key="1">
    <source>
        <dbReference type="SAM" id="MobiDB-lite"/>
    </source>
</evidence>
<feature type="compositionally biased region" description="Basic and acidic residues" evidence="1">
    <location>
        <begin position="22"/>
        <end position="42"/>
    </location>
</feature>
<dbReference type="PANTHER" id="PTHR31191">
    <property type="entry name" value="CENTROSOMAL PROTEIN CEP126"/>
    <property type="match status" value="1"/>
</dbReference>
<feature type="compositionally biased region" description="Low complexity" evidence="1">
    <location>
        <begin position="562"/>
        <end position="571"/>
    </location>
</feature>
<feature type="region of interest" description="Disordered" evidence="1">
    <location>
        <begin position="1057"/>
        <end position="1103"/>
    </location>
</feature>
<feature type="region of interest" description="Disordered" evidence="1">
    <location>
        <begin position="899"/>
        <end position="971"/>
    </location>
</feature>
<dbReference type="PANTHER" id="PTHR31191:SF4">
    <property type="entry name" value="CENTROSOMAL PROTEIN OF 126 KDA"/>
    <property type="match status" value="1"/>
</dbReference>
<feature type="compositionally biased region" description="Low complexity" evidence="1">
    <location>
        <begin position="938"/>
        <end position="956"/>
    </location>
</feature>
<dbReference type="GeneID" id="101861002"/>
<feature type="compositionally biased region" description="Basic and acidic residues" evidence="1">
    <location>
        <begin position="257"/>
        <end position="267"/>
    </location>
</feature>
<feature type="region of interest" description="Disordered" evidence="1">
    <location>
        <begin position="772"/>
        <end position="809"/>
    </location>
</feature>
<feature type="compositionally biased region" description="Low complexity" evidence="1">
    <location>
        <begin position="246"/>
        <end position="256"/>
    </location>
</feature>
<feature type="region of interest" description="Disordered" evidence="1">
    <location>
        <begin position="22"/>
        <end position="104"/>
    </location>
</feature>
<dbReference type="CDD" id="cd22265">
    <property type="entry name" value="UDM1_RNF168"/>
    <property type="match status" value="1"/>
</dbReference>
<dbReference type="Proteomes" id="UP000694888">
    <property type="component" value="Unplaced"/>
</dbReference>
<evidence type="ECO:0000313" key="3">
    <source>
        <dbReference type="RefSeq" id="XP_005108770.1"/>
    </source>
</evidence>
<proteinExistence type="predicted"/>
<accession>A0ABM0K4U3</accession>
<feature type="compositionally biased region" description="Basic and acidic residues" evidence="1">
    <location>
        <begin position="289"/>
        <end position="305"/>
    </location>
</feature>
<feature type="compositionally biased region" description="Acidic residues" evidence="1">
    <location>
        <begin position="788"/>
        <end position="800"/>
    </location>
</feature>
<feature type="region of interest" description="Disordered" evidence="1">
    <location>
        <begin position="224"/>
        <end position="305"/>
    </location>
</feature>
<organism evidence="2 3">
    <name type="scientific">Aplysia californica</name>
    <name type="common">California sea hare</name>
    <dbReference type="NCBI Taxonomy" id="6500"/>
    <lineage>
        <taxon>Eukaryota</taxon>
        <taxon>Metazoa</taxon>
        <taxon>Spiralia</taxon>
        <taxon>Lophotrochozoa</taxon>
        <taxon>Mollusca</taxon>
        <taxon>Gastropoda</taxon>
        <taxon>Heterobranchia</taxon>
        <taxon>Euthyneura</taxon>
        <taxon>Tectipleura</taxon>
        <taxon>Aplysiida</taxon>
        <taxon>Aplysioidea</taxon>
        <taxon>Aplysiidae</taxon>
        <taxon>Aplysia</taxon>
    </lineage>
</organism>
<feature type="compositionally biased region" description="Polar residues" evidence="1">
    <location>
        <begin position="920"/>
        <end position="935"/>
    </location>
</feature>
<feature type="region of interest" description="Disordered" evidence="1">
    <location>
        <begin position="1380"/>
        <end position="1434"/>
    </location>
</feature>
<feature type="region of interest" description="Disordered" evidence="1">
    <location>
        <begin position="116"/>
        <end position="168"/>
    </location>
</feature>